<dbReference type="SUPFAM" id="SSF53756">
    <property type="entry name" value="UDP-Glycosyltransferase/glycogen phosphorylase"/>
    <property type="match status" value="1"/>
</dbReference>
<keyword evidence="4" id="KW-1185">Reference proteome</keyword>
<keyword evidence="1 3" id="KW-0808">Transferase</keyword>
<gene>
    <name evidence="3" type="ORF">ARTSIC4J27_4367</name>
</gene>
<proteinExistence type="predicted"/>
<reference evidence="4" key="1">
    <citation type="journal article" date="2014" name="Genome Announc.">
        <title>Genome Sequence of Arthrobacter siccitolerans 4J27, a Xeroprotectant-Producing Desiccation-Tolerant Microorganism.</title>
        <authorList>
            <person name="Manzanera M."/>
            <person name="Santa-Cruz-Calvo L."/>
            <person name="Vilchez J.I."/>
            <person name="Garcia-Fontana C."/>
            <person name="Silva-Castro G.A."/>
            <person name="Calvo C."/>
            <person name="Gonzalez-Lopez J."/>
        </authorList>
    </citation>
    <scope>NUCLEOTIDE SEQUENCE [LARGE SCALE GENOMIC DNA]</scope>
    <source>
        <strain evidence="4">4J27</strain>
    </source>
</reference>
<evidence type="ECO:0000256" key="2">
    <source>
        <dbReference type="SAM" id="MobiDB-lite"/>
    </source>
</evidence>
<evidence type="ECO:0000313" key="4">
    <source>
        <dbReference type="Proteomes" id="UP000035722"/>
    </source>
</evidence>
<accession>A0A024H8Y4</accession>
<evidence type="ECO:0000256" key="1">
    <source>
        <dbReference type="ARBA" id="ARBA00022679"/>
    </source>
</evidence>
<dbReference type="PANTHER" id="PTHR46401">
    <property type="entry name" value="GLYCOSYLTRANSFERASE WBBK-RELATED"/>
    <property type="match status" value="1"/>
</dbReference>
<feature type="region of interest" description="Disordered" evidence="2">
    <location>
        <begin position="1"/>
        <end position="36"/>
    </location>
</feature>
<comment type="caution">
    <text evidence="3">The sequence shown here is derived from an EMBL/GenBank/DDBJ whole genome shotgun (WGS) entry which is preliminary data.</text>
</comment>
<dbReference type="AlphaFoldDB" id="A0A024H8Y4"/>
<dbReference type="PANTHER" id="PTHR46401:SF2">
    <property type="entry name" value="GLYCOSYLTRANSFERASE WBBK-RELATED"/>
    <property type="match status" value="1"/>
</dbReference>
<dbReference type="Proteomes" id="UP000035722">
    <property type="component" value="Unassembled WGS sequence"/>
</dbReference>
<dbReference type="Pfam" id="PF13692">
    <property type="entry name" value="Glyco_trans_1_4"/>
    <property type="match status" value="1"/>
</dbReference>
<sequence length="412" mass="44515">MSLSPRARARHAARPQRLNPQAGRSAEPGSRIGLLYPQRDPRFPGNWSGTPSGMALGIEASGFEVVPIGVDLPWVAKAAVSLASRSTGRNGPVADRMAIRQAARTIALSRRMKEVGALDAVIAMGTEMYSLHNVVSAEIPCATYDDGTLLQMWRNVDSDIRALNVPQHHLRRWFERQAASSRAADVCCVSTSWAAKSFLDDYGIDGRRVHVVGMGHLPRDPVKSAERDWARPRFLFVGVDWRRKNGEAVLASFREVRRMFPAASLDLVGQHPYAAEPGVRDHGFLPREDPASQTLLASLFESATCFVLPSRFDPSPIACLEAASAGLPVIATTEGGADELLGPAAMAVHPDDSEALTLAMLRLCDSKVAESMGAEARRRASESTWHDVAQRVLSSLGFPPASTPAAVLAANR</sequence>
<evidence type="ECO:0000313" key="3">
    <source>
        <dbReference type="EMBL" id="CCQ48362.1"/>
    </source>
</evidence>
<dbReference type="STRING" id="861266.ARTSIC4J27_4367"/>
<dbReference type="GO" id="GO:0016757">
    <property type="term" value="F:glycosyltransferase activity"/>
    <property type="evidence" value="ECO:0007669"/>
    <property type="project" value="TreeGrafter"/>
</dbReference>
<dbReference type="GO" id="GO:0009103">
    <property type="term" value="P:lipopolysaccharide biosynthetic process"/>
    <property type="evidence" value="ECO:0007669"/>
    <property type="project" value="TreeGrafter"/>
</dbReference>
<name>A0A024H8Y4_9MICC</name>
<organism evidence="3 4">
    <name type="scientific">Pseudarthrobacter siccitolerans</name>
    <dbReference type="NCBI Taxonomy" id="861266"/>
    <lineage>
        <taxon>Bacteria</taxon>
        <taxon>Bacillati</taxon>
        <taxon>Actinomycetota</taxon>
        <taxon>Actinomycetes</taxon>
        <taxon>Micrococcales</taxon>
        <taxon>Micrococcaceae</taxon>
        <taxon>Pseudarthrobacter</taxon>
    </lineage>
</organism>
<protein>
    <submittedName>
        <fullName evidence="3">Glycosyl transferases group 1 family protein</fullName>
    </submittedName>
</protein>
<dbReference type="EMBL" id="CAQI01000059">
    <property type="protein sequence ID" value="CCQ48362.1"/>
    <property type="molecule type" value="Genomic_DNA"/>
</dbReference>
<dbReference type="Gene3D" id="3.40.50.2000">
    <property type="entry name" value="Glycogen Phosphorylase B"/>
    <property type="match status" value="1"/>
</dbReference>
<dbReference type="CDD" id="cd03801">
    <property type="entry name" value="GT4_PimA-like"/>
    <property type="match status" value="1"/>
</dbReference>